<dbReference type="RefSeq" id="WP_187761271.1">
    <property type="nucleotide sequence ID" value="NZ_CP061038.1"/>
</dbReference>
<keyword evidence="1" id="KW-0732">Signal</keyword>
<organism evidence="3 4">
    <name type="scientific">Sphingomonas alpina</name>
    <dbReference type="NCBI Taxonomy" id="653931"/>
    <lineage>
        <taxon>Bacteria</taxon>
        <taxon>Pseudomonadati</taxon>
        <taxon>Pseudomonadota</taxon>
        <taxon>Alphaproteobacteria</taxon>
        <taxon>Sphingomonadales</taxon>
        <taxon>Sphingomonadaceae</taxon>
        <taxon>Sphingomonas</taxon>
    </lineage>
</organism>
<evidence type="ECO:0000256" key="1">
    <source>
        <dbReference type="SAM" id="SignalP"/>
    </source>
</evidence>
<dbReference type="InterPro" id="IPR031939">
    <property type="entry name" value="Adhesin_E-like"/>
</dbReference>
<gene>
    <name evidence="3" type="ORF">H3Z74_19935</name>
</gene>
<dbReference type="Proteomes" id="UP000516148">
    <property type="component" value="Chromosome"/>
</dbReference>
<dbReference type="EMBL" id="CP061038">
    <property type="protein sequence ID" value="QNQ08945.1"/>
    <property type="molecule type" value="Genomic_DNA"/>
</dbReference>
<proteinExistence type="predicted"/>
<keyword evidence="4" id="KW-1185">Reference proteome</keyword>
<accession>A0A7H0LGZ2</accession>
<evidence type="ECO:0000259" key="2">
    <source>
        <dbReference type="Pfam" id="PF16747"/>
    </source>
</evidence>
<reference evidence="3 4" key="1">
    <citation type="submission" date="2020-09" db="EMBL/GenBank/DDBJ databases">
        <title>Sphingomonas sp., a new species isolated from pork steak.</title>
        <authorList>
            <person name="Heidler von Heilborn D."/>
        </authorList>
    </citation>
    <scope>NUCLEOTIDE SEQUENCE [LARGE SCALE GENOMIC DNA]</scope>
    <source>
        <strain evidence="4">S8-3T</strain>
    </source>
</reference>
<feature type="signal peptide" evidence="1">
    <location>
        <begin position="1"/>
        <end position="24"/>
    </location>
</feature>
<dbReference type="AlphaFoldDB" id="A0A7H0LGZ2"/>
<sequence>MRRCRPACLIVLPIFAAIAAPATAAPWWYVGHGTDRVVFVDARSIQRDGKNVTYWAKTLIRQPGDPVAMTLNFMQADCAARKLGWSGLQRYGRDEAVIDASTRRAKLEDVPADTLENVELGFVCMGAKDREASGFFPLAIDDSSFTDALLGQADQSQSPRELHDRMAADPAVTVIRSTAADPSTFGQVQTVKLGQPLVPPRDYSKGAVIPDPADYPSIEVGRIYDIAFGGIRNGEIRFDVRGYSIDDLVHPGSGQVETADLRQKTAHIRDLVITIKQVLPDRISYSVAIEKAAPATPDCPVGNCSETEVTTEAVTAEAADTPR</sequence>
<name>A0A7H0LGZ2_9SPHN</name>
<evidence type="ECO:0000313" key="3">
    <source>
        <dbReference type="EMBL" id="QNQ08945.1"/>
    </source>
</evidence>
<evidence type="ECO:0000313" key="4">
    <source>
        <dbReference type="Proteomes" id="UP000516148"/>
    </source>
</evidence>
<feature type="chain" id="PRO_5028991375" description="Surface-adhesin protein E-like domain-containing protein" evidence="1">
    <location>
        <begin position="25"/>
        <end position="323"/>
    </location>
</feature>
<feature type="domain" description="Surface-adhesin protein E-like" evidence="2">
    <location>
        <begin position="27"/>
        <end position="124"/>
    </location>
</feature>
<dbReference type="Pfam" id="PF16747">
    <property type="entry name" value="Adhesin_E"/>
    <property type="match status" value="1"/>
</dbReference>
<protein>
    <recommendedName>
        <fullName evidence="2">Surface-adhesin protein E-like domain-containing protein</fullName>
    </recommendedName>
</protein>
<dbReference type="KEGG" id="spap:H3Z74_19935"/>